<accession>A0ACB7RX21</accession>
<keyword evidence="2" id="KW-1185">Reference proteome</keyword>
<dbReference type="Proteomes" id="UP000821845">
    <property type="component" value="Chromosome 7"/>
</dbReference>
<proteinExistence type="predicted"/>
<name>A0ACB7RX21_HYAAI</name>
<gene>
    <name evidence="1" type="ORF">HPB50_017909</name>
</gene>
<evidence type="ECO:0000313" key="1">
    <source>
        <dbReference type="EMBL" id="KAH6926384.1"/>
    </source>
</evidence>
<evidence type="ECO:0000313" key="2">
    <source>
        <dbReference type="Proteomes" id="UP000821845"/>
    </source>
</evidence>
<reference evidence="1" key="1">
    <citation type="submission" date="2020-05" db="EMBL/GenBank/DDBJ databases">
        <title>Large-scale comparative analyses of tick genomes elucidate their genetic diversity and vector capacities.</title>
        <authorList>
            <person name="Jia N."/>
            <person name="Wang J."/>
            <person name="Shi W."/>
            <person name="Du L."/>
            <person name="Sun Y."/>
            <person name="Zhan W."/>
            <person name="Jiang J."/>
            <person name="Wang Q."/>
            <person name="Zhang B."/>
            <person name="Ji P."/>
            <person name="Sakyi L.B."/>
            <person name="Cui X."/>
            <person name="Yuan T."/>
            <person name="Jiang B."/>
            <person name="Yang W."/>
            <person name="Lam T.T.-Y."/>
            <person name="Chang Q."/>
            <person name="Ding S."/>
            <person name="Wang X."/>
            <person name="Zhu J."/>
            <person name="Ruan X."/>
            <person name="Zhao L."/>
            <person name="Wei J."/>
            <person name="Que T."/>
            <person name="Du C."/>
            <person name="Cheng J."/>
            <person name="Dai P."/>
            <person name="Han X."/>
            <person name="Huang E."/>
            <person name="Gao Y."/>
            <person name="Liu J."/>
            <person name="Shao H."/>
            <person name="Ye R."/>
            <person name="Li L."/>
            <person name="Wei W."/>
            <person name="Wang X."/>
            <person name="Wang C."/>
            <person name="Yang T."/>
            <person name="Huo Q."/>
            <person name="Li W."/>
            <person name="Guo W."/>
            <person name="Chen H."/>
            <person name="Zhou L."/>
            <person name="Ni X."/>
            <person name="Tian J."/>
            <person name="Zhou Y."/>
            <person name="Sheng Y."/>
            <person name="Liu T."/>
            <person name="Pan Y."/>
            <person name="Xia L."/>
            <person name="Li J."/>
            <person name="Zhao F."/>
            <person name="Cao W."/>
        </authorList>
    </citation>
    <scope>NUCLEOTIDE SEQUENCE</scope>
    <source>
        <strain evidence="1">Hyas-2018</strain>
    </source>
</reference>
<protein>
    <submittedName>
        <fullName evidence="1">Uncharacterized protein</fullName>
    </submittedName>
</protein>
<dbReference type="EMBL" id="CM023487">
    <property type="protein sequence ID" value="KAH6926384.1"/>
    <property type="molecule type" value="Genomic_DNA"/>
</dbReference>
<comment type="caution">
    <text evidence="1">The sequence shown here is derived from an EMBL/GenBank/DDBJ whole genome shotgun (WGS) entry which is preliminary data.</text>
</comment>
<sequence>MNASTFYGPRKARENTTACDIPSGSEDSDLSDSDDDYPPAPQTRRIGTFAPGVILQDPEDTLQRLQWSLYIVEWLHE</sequence>
<organism evidence="1 2">
    <name type="scientific">Hyalomma asiaticum</name>
    <name type="common">Tick</name>
    <dbReference type="NCBI Taxonomy" id="266040"/>
    <lineage>
        <taxon>Eukaryota</taxon>
        <taxon>Metazoa</taxon>
        <taxon>Ecdysozoa</taxon>
        <taxon>Arthropoda</taxon>
        <taxon>Chelicerata</taxon>
        <taxon>Arachnida</taxon>
        <taxon>Acari</taxon>
        <taxon>Parasitiformes</taxon>
        <taxon>Ixodida</taxon>
        <taxon>Ixodoidea</taxon>
        <taxon>Ixodidae</taxon>
        <taxon>Hyalomminae</taxon>
        <taxon>Hyalomma</taxon>
    </lineage>
</organism>